<dbReference type="PROSITE" id="PS50977">
    <property type="entry name" value="HTH_TETR_2"/>
    <property type="match status" value="1"/>
</dbReference>
<feature type="domain" description="HTH tetR-type" evidence="5">
    <location>
        <begin position="19"/>
        <end position="78"/>
    </location>
</feature>
<dbReference type="Gene3D" id="1.10.357.10">
    <property type="entry name" value="Tetracycline Repressor, domain 2"/>
    <property type="match status" value="1"/>
</dbReference>
<feature type="DNA-binding region" description="H-T-H motif" evidence="4">
    <location>
        <begin position="41"/>
        <end position="60"/>
    </location>
</feature>
<gene>
    <name evidence="6" type="ORF">OHA22_06055</name>
</gene>
<protein>
    <submittedName>
        <fullName evidence="6">TetR/AcrR family transcriptional regulator</fullName>
    </submittedName>
</protein>
<dbReference type="InterPro" id="IPR049445">
    <property type="entry name" value="TetR_SbtR-like_C"/>
</dbReference>
<dbReference type="InterPro" id="IPR050109">
    <property type="entry name" value="HTH-type_TetR-like_transc_reg"/>
</dbReference>
<keyword evidence="3" id="KW-0804">Transcription</keyword>
<dbReference type="GO" id="GO:0000976">
    <property type="term" value="F:transcription cis-regulatory region binding"/>
    <property type="evidence" value="ECO:0007669"/>
    <property type="project" value="TreeGrafter"/>
</dbReference>
<dbReference type="SUPFAM" id="SSF46689">
    <property type="entry name" value="Homeodomain-like"/>
    <property type="match status" value="1"/>
</dbReference>
<dbReference type="InterPro" id="IPR009057">
    <property type="entry name" value="Homeodomain-like_sf"/>
</dbReference>
<dbReference type="InterPro" id="IPR036271">
    <property type="entry name" value="Tet_transcr_reg_TetR-rel_C_sf"/>
</dbReference>
<sequence>MAATESAKAGERGLRADALRNRQRIVAAARRIFEEQGLDAPLDEVAERAGVGAGTLYRRFPTRGELVEAAFEDELRSVAAITEEALRCADPWVGFSTYVERLCEAMATDRGLSDLFTLRLPDSEVATILCDRQSEALTRLVRQAQEAGALRDDFVPEDVLLFLLANAGVVKVTRCAAPHAWRRLVAFLLTACRADRTDPLPAAPTPLQAERALLSHAETKGLGSNRP</sequence>
<proteinExistence type="predicted"/>
<evidence type="ECO:0000256" key="3">
    <source>
        <dbReference type="ARBA" id="ARBA00023163"/>
    </source>
</evidence>
<dbReference type="Pfam" id="PF21597">
    <property type="entry name" value="TetR_C_43"/>
    <property type="match status" value="1"/>
</dbReference>
<dbReference type="PANTHER" id="PTHR30055:SF234">
    <property type="entry name" value="HTH-TYPE TRANSCRIPTIONAL REGULATOR BETI"/>
    <property type="match status" value="1"/>
</dbReference>
<evidence type="ECO:0000259" key="5">
    <source>
        <dbReference type="PROSITE" id="PS50977"/>
    </source>
</evidence>
<dbReference type="SUPFAM" id="SSF48498">
    <property type="entry name" value="Tetracyclin repressor-like, C-terminal domain"/>
    <property type="match status" value="1"/>
</dbReference>
<evidence type="ECO:0000313" key="6">
    <source>
        <dbReference type="EMBL" id="WTT15119.1"/>
    </source>
</evidence>
<evidence type="ECO:0000256" key="2">
    <source>
        <dbReference type="ARBA" id="ARBA00023125"/>
    </source>
</evidence>
<evidence type="ECO:0000256" key="1">
    <source>
        <dbReference type="ARBA" id="ARBA00023015"/>
    </source>
</evidence>
<keyword evidence="1" id="KW-0805">Transcription regulation</keyword>
<reference evidence="6" key="1">
    <citation type="submission" date="2022-10" db="EMBL/GenBank/DDBJ databases">
        <title>The complete genomes of actinobacterial strains from the NBC collection.</title>
        <authorList>
            <person name="Joergensen T.S."/>
            <person name="Alvarez Arevalo M."/>
            <person name="Sterndorff E.B."/>
            <person name="Faurdal D."/>
            <person name="Vuksanovic O."/>
            <person name="Mourched A.-S."/>
            <person name="Charusanti P."/>
            <person name="Shaw S."/>
            <person name="Blin K."/>
            <person name="Weber T."/>
        </authorList>
    </citation>
    <scope>NUCLEOTIDE SEQUENCE</scope>
    <source>
        <strain evidence="6">NBC_00093</strain>
    </source>
</reference>
<organism evidence="6">
    <name type="scientific">Streptomyces sp. NBC_00093</name>
    <dbReference type="NCBI Taxonomy" id="2975649"/>
    <lineage>
        <taxon>Bacteria</taxon>
        <taxon>Bacillati</taxon>
        <taxon>Actinomycetota</taxon>
        <taxon>Actinomycetes</taxon>
        <taxon>Kitasatosporales</taxon>
        <taxon>Streptomycetaceae</taxon>
        <taxon>Streptomyces</taxon>
    </lineage>
</organism>
<dbReference type="GO" id="GO:0003700">
    <property type="term" value="F:DNA-binding transcription factor activity"/>
    <property type="evidence" value="ECO:0007669"/>
    <property type="project" value="TreeGrafter"/>
</dbReference>
<dbReference type="AlphaFoldDB" id="A0AAU1ZU58"/>
<dbReference type="PRINTS" id="PR00455">
    <property type="entry name" value="HTHTETR"/>
</dbReference>
<keyword evidence="2 4" id="KW-0238">DNA-binding</keyword>
<accession>A0AAU1ZU58</accession>
<evidence type="ECO:0000256" key="4">
    <source>
        <dbReference type="PROSITE-ProRule" id="PRU00335"/>
    </source>
</evidence>
<dbReference type="EMBL" id="CP108222">
    <property type="protein sequence ID" value="WTT15119.1"/>
    <property type="molecule type" value="Genomic_DNA"/>
</dbReference>
<dbReference type="InterPro" id="IPR001647">
    <property type="entry name" value="HTH_TetR"/>
</dbReference>
<dbReference type="Pfam" id="PF00440">
    <property type="entry name" value="TetR_N"/>
    <property type="match status" value="1"/>
</dbReference>
<name>A0AAU1ZU58_9ACTN</name>
<dbReference type="PANTHER" id="PTHR30055">
    <property type="entry name" value="HTH-TYPE TRANSCRIPTIONAL REGULATOR RUTR"/>
    <property type="match status" value="1"/>
</dbReference>